<sequence>MKAMMPTASDPHWNVFVTNPAIYVDASRLAACFGDAIAVPSCQLMLDTPRLARRLSALLASQFRLAPLAGDLEGEDRRIALAPKGDIEDMAMHAGAICWSASLAGTIGKEVVSAIHRQIGEELFDFALANRDIAVPPRPLEPLETLTVRMRDDGWRCIAAWYRAVPEPLSAWLKVKVPVGIDLDAEPMASGAAIVRRASEALQRGPAQ</sequence>
<organism evidence="1 2">
    <name type="scientific">Mesorhizobium robiniae</name>
    <dbReference type="NCBI Taxonomy" id="559315"/>
    <lineage>
        <taxon>Bacteria</taxon>
        <taxon>Pseudomonadati</taxon>
        <taxon>Pseudomonadota</taxon>
        <taxon>Alphaproteobacteria</taxon>
        <taxon>Hyphomicrobiales</taxon>
        <taxon>Phyllobacteriaceae</taxon>
        <taxon>Mesorhizobium</taxon>
    </lineage>
</organism>
<reference evidence="1 2" key="1">
    <citation type="submission" date="2024-06" db="EMBL/GenBank/DDBJ databases">
        <title>Genomic Encyclopedia of Type Strains, Phase IV (KMG-IV): sequencing the most valuable type-strain genomes for metagenomic binning, comparative biology and taxonomic classification.</title>
        <authorList>
            <person name="Goeker M."/>
        </authorList>
    </citation>
    <scope>NUCLEOTIDE SEQUENCE [LARGE SCALE GENOMIC DNA]</scope>
    <source>
        <strain evidence="1 2">DSM 100022</strain>
    </source>
</reference>
<evidence type="ECO:0000313" key="1">
    <source>
        <dbReference type="EMBL" id="MET3581335.1"/>
    </source>
</evidence>
<dbReference type="Proteomes" id="UP001549204">
    <property type="component" value="Unassembled WGS sequence"/>
</dbReference>
<protein>
    <recommendedName>
        <fullName evidence="3">Type III secretion protein</fullName>
    </recommendedName>
</protein>
<comment type="caution">
    <text evidence="1">The sequence shown here is derived from an EMBL/GenBank/DDBJ whole genome shotgun (WGS) entry which is preliminary data.</text>
</comment>
<keyword evidence="2" id="KW-1185">Reference proteome</keyword>
<dbReference type="EMBL" id="JBEPMC010000007">
    <property type="protein sequence ID" value="MET3581335.1"/>
    <property type="molecule type" value="Genomic_DNA"/>
</dbReference>
<proteinExistence type="predicted"/>
<dbReference type="RefSeq" id="WP_354492983.1">
    <property type="nucleotide sequence ID" value="NZ_JBEPMC010000007.1"/>
</dbReference>
<evidence type="ECO:0000313" key="2">
    <source>
        <dbReference type="Proteomes" id="UP001549204"/>
    </source>
</evidence>
<evidence type="ECO:0008006" key="3">
    <source>
        <dbReference type="Google" id="ProtNLM"/>
    </source>
</evidence>
<dbReference type="InterPro" id="IPR009510">
    <property type="entry name" value="T3SS_K"/>
</dbReference>
<name>A0ABV2GSR2_9HYPH</name>
<dbReference type="Pfam" id="PF06578">
    <property type="entry name" value="YscK"/>
    <property type="match status" value="1"/>
</dbReference>
<accession>A0ABV2GSR2</accession>
<gene>
    <name evidence="1" type="ORF">ABID19_004381</name>
</gene>